<keyword evidence="4" id="KW-1185">Reference proteome</keyword>
<dbReference type="InterPro" id="IPR006218">
    <property type="entry name" value="DAHP1/KDSA"/>
</dbReference>
<dbReference type="NCBIfam" id="TIGR01361">
    <property type="entry name" value="DAHP_synth_Bsub"/>
    <property type="match status" value="1"/>
</dbReference>
<feature type="domain" description="DAHP synthetase I/KDSA" evidence="2">
    <location>
        <begin position="37"/>
        <end position="279"/>
    </location>
</feature>
<dbReference type="EMBL" id="CP002547">
    <property type="protein sequence ID" value="ADY56662.1"/>
    <property type="molecule type" value="Genomic_DNA"/>
</dbReference>
<protein>
    <submittedName>
        <fullName evidence="3">3-deoxy-D-arabinoheptulosonate-7-phosphate synthase</fullName>
        <ecNumber evidence="3">2.5.1.54</ecNumber>
    </submittedName>
</protein>
<dbReference type="RefSeq" id="WP_013625527.1">
    <property type="nucleotide sequence ID" value="NC_015172.1"/>
</dbReference>
<dbReference type="Gene3D" id="3.20.20.70">
    <property type="entry name" value="Aldolase class I"/>
    <property type="match status" value="1"/>
</dbReference>
<evidence type="ECO:0000313" key="4">
    <source>
        <dbReference type="Proteomes" id="UP000007488"/>
    </source>
</evidence>
<evidence type="ECO:0000256" key="1">
    <source>
        <dbReference type="ARBA" id="ARBA00022679"/>
    </source>
</evidence>
<dbReference type="Proteomes" id="UP000007488">
    <property type="component" value="Chromosome"/>
</dbReference>
<keyword evidence="1 3" id="KW-0808">Transferase</keyword>
<dbReference type="PANTHER" id="PTHR43018:SF1">
    <property type="entry name" value="PROTEIN AROA(G)"/>
    <property type="match status" value="1"/>
</dbReference>
<sequence>MISPKEDQTEQCGIDRPFRKANRFFHPEDSVITVKNESFGGDHFTVIAGPCSVEGPQQIEQIAMDVKKAGAAMLRGGAFKPRSSPYSFQGLREDGLELLKEAGRKSGLPIVTELMSVQHLEAFMEEVDVIQIGARNMQNYELLKEVGKTGKPIILKRGLAATIEEFILAAEYILDEGNGNVILCERGIRTFEQYTRNTLDLSAVPILKKLTHLPVIVDPSHASGIWWLVEPLAKASMVAGADGIMIEVHNDPAHAKCDGEQSLKPEKFKHLMDSLRELGTVIHKKISRNE</sequence>
<dbReference type="InterPro" id="IPR006268">
    <property type="entry name" value="DAHP_syn_2"/>
</dbReference>
<reference evidence="3 4" key="1">
    <citation type="journal article" date="2011" name="Stand. Genomic Sci.">
        <title>Complete genome sequence of Syntrophobotulus glycolicus type strain (FlGlyR).</title>
        <authorList>
            <person name="Han C."/>
            <person name="Mwirichia R."/>
            <person name="Chertkov O."/>
            <person name="Held B."/>
            <person name="Lapidus A."/>
            <person name="Nolan M."/>
            <person name="Lucas S."/>
            <person name="Hammon N."/>
            <person name="Deshpande S."/>
            <person name="Cheng J.F."/>
            <person name="Tapia R."/>
            <person name="Goodwin L."/>
            <person name="Pitluck S."/>
            <person name="Huntemann M."/>
            <person name="Liolios K."/>
            <person name="Ivanova N."/>
            <person name="Pagani I."/>
            <person name="Mavromatis K."/>
            <person name="Ovchinikova G."/>
            <person name="Pati A."/>
            <person name="Chen A."/>
            <person name="Palaniappan K."/>
            <person name="Land M."/>
            <person name="Hauser L."/>
            <person name="Brambilla E.M."/>
            <person name="Rohde M."/>
            <person name="Spring S."/>
            <person name="Sikorski J."/>
            <person name="Goker M."/>
            <person name="Woyke T."/>
            <person name="Bristow J."/>
            <person name="Eisen J.A."/>
            <person name="Markowitz V."/>
            <person name="Hugenholtz P."/>
            <person name="Kyrpides N.C."/>
            <person name="Klenk H.P."/>
            <person name="Detter J.C."/>
        </authorList>
    </citation>
    <scope>NUCLEOTIDE SEQUENCE [LARGE SCALE GENOMIC DNA]</scope>
    <source>
        <strain evidence="4">DSM 8271 / FlGlyR</strain>
    </source>
</reference>
<dbReference type="KEGG" id="sgy:Sgly_2375"/>
<dbReference type="eggNOG" id="COG2876">
    <property type="taxonomic scope" value="Bacteria"/>
</dbReference>
<dbReference type="GO" id="GO:0003849">
    <property type="term" value="F:3-deoxy-7-phosphoheptulonate synthase activity"/>
    <property type="evidence" value="ECO:0007669"/>
    <property type="project" value="UniProtKB-EC"/>
</dbReference>
<dbReference type="InterPro" id="IPR013785">
    <property type="entry name" value="Aldolase_TIM"/>
</dbReference>
<organism evidence="3 4">
    <name type="scientific">Syntrophobotulus glycolicus (strain DSM 8271 / FlGlyR)</name>
    <dbReference type="NCBI Taxonomy" id="645991"/>
    <lineage>
        <taxon>Bacteria</taxon>
        <taxon>Bacillati</taxon>
        <taxon>Bacillota</taxon>
        <taxon>Clostridia</taxon>
        <taxon>Eubacteriales</taxon>
        <taxon>Desulfitobacteriaceae</taxon>
        <taxon>Syntrophobotulus</taxon>
    </lineage>
</organism>
<evidence type="ECO:0000313" key="3">
    <source>
        <dbReference type="EMBL" id="ADY56662.1"/>
    </source>
</evidence>
<proteinExistence type="predicted"/>
<dbReference type="Pfam" id="PF00793">
    <property type="entry name" value="DAHP_synth_1"/>
    <property type="match status" value="1"/>
</dbReference>
<dbReference type="NCBIfam" id="NF009239">
    <property type="entry name" value="PRK12595.1"/>
    <property type="match status" value="1"/>
</dbReference>
<dbReference type="SUPFAM" id="SSF51569">
    <property type="entry name" value="Aldolase"/>
    <property type="match status" value="1"/>
</dbReference>
<dbReference type="EC" id="2.5.1.54" evidence="3"/>
<gene>
    <name evidence="3" type="ordered locus">Sgly_2375</name>
</gene>
<dbReference type="STRING" id="645991.Sgly_2375"/>
<dbReference type="GO" id="GO:0009073">
    <property type="term" value="P:aromatic amino acid family biosynthetic process"/>
    <property type="evidence" value="ECO:0007669"/>
    <property type="project" value="InterPro"/>
</dbReference>
<dbReference type="NCBIfam" id="NF006421">
    <property type="entry name" value="PRK08673.1"/>
    <property type="match status" value="1"/>
</dbReference>
<reference evidence="4" key="2">
    <citation type="submission" date="2011-02" db="EMBL/GenBank/DDBJ databases">
        <title>The complete genome of Syntrophobotulus glycolicus DSM 8271.</title>
        <authorList>
            <person name="Lucas S."/>
            <person name="Copeland A."/>
            <person name="Lapidus A."/>
            <person name="Bruce D."/>
            <person name="Goodwin L."/>
            <person name="Pitluck S."/>
            <person name="Kyrpides N."/>
            <person name="Mavromatis K."/>
            <person name="Pagani I."/>
            <person name="Ivanova N."/>
            <person name="Mikhailova N."/>
            <person name="Chertkov O."/>
            <person name="Held B."/>
            <person name="Detter J.C."/>
            <person name="Tapia R."/>
            <person name="Han C."/>
            <person name="Land M."/>
            <person name="Hauser L."/>
            <person name="Markowitz V."/>
            <person name="Cheng J.-F."/>
            <person name="Hugenholtz P."/>
            <person name="Woyke T."/>
            <person name="Wu D."/>
            <person name="Spring S."/>
            <person name="Schroeder M."/>
            <person name="Brambilla E."/>
            <person name="Klenk H.-P."/>
            <person name="Eisen J.A."/>
        </authorList>
    </citation>
    <scope>NUCLEOTIDE SEQUENCE [LARGE SCALE GENOMIC DNA]</scope>
    <source>
        <strain evidence="4">DSM 8271 / FlGlyR</strain>
    </source>
</reference>
<dbReference type="AlphaFoldDB" id="F0SUU6"/>
<name>F0SUU6_SYNGF</name>
<dbReference type="HOGENOM" id="CLU_062599_1_1_9"/>
<evidence type="ECO:0000259" key="2">
    <source>
        <dbReference type="Pfam" id="PF00793"/>
    </source>
</evidence>
<dbReference type="OrthoDB" id="9780456at2"/>
<dbReference type="PANTHER" id="PTHR43018">
    <property type="entry name" value="PHOSPHO-2-DEHYDRO-3-DEOXYHEPTONATE ALDOLASE"/>
    <property type="match status" value="1"/>
</dbReference>
<dbReference type="GO" id="GO:0016832">
    <property type="term" value="F:aldehyde-lyase activity"/>
    <property type="evidence" value="ECO:0007669"/>
    <property type="project" value="InterPro"/>
</dbReference>
<accession>F0SUU6</accession>
<dbReference type="InterPro" id="IPR052899">
    <property type="entry name" value="Class-I_DAHP_synthase"/>
</dbReference>